<evidence type="ECO:0000259" key="3">
    <source>
        <dbReference type="PROSITE" id="PS50106"/>
    </source>
</evidence>
<evidence type="ECO:0000256" key="2">
    <source>
        <dbReference type="ARBA" id="ARBA00022801"/>
    </source>
</evidence>
<dbReference type="AlphaFoldDB" id="A0A2P2EC95"/>
<dbReference type="Pfam" id="PF13365">
    <property type="entry name" value="Trypsin_2"/>
    <property type="match status" value="1"/>
</dbReference>
<dbReference type="Pfam" id="PF13180">
    <property type="entry name" value="PDZ_2"/>
    <property type="match status" value="1"/>
</dbReference>
<dbReference type="PRINTS" id="PR00834">
    <property type="entry name" value="PROTEASES2C"/>
</dbReference>
<keyword evidence="5" id="KW-1185">Reference proteome</keyword>
<dbReference type="GO" id="GO:0006508">
    <property type="term" value="P:proteolysis"/>
    <property type="evidence" value="ECO:0007669"/>
    <property type="project" value="UniProtKB-KW"/>
</dbReference>
<dbReference type="RefSeq" id="WP_108985556.1">
    <property type="nucleotide sequence ID" value="NZ_BFBR01000007.1"/>
</dbReference>
<proteinExistence type="predicted"/>
<dbReference type="Proteomes" id="UP000245086">
    <property type="component" value="Unassembled WGS sequence"/>
</dbReference>
<keyword evidence="2 4" id="KW-0378">Hydrolase</keyword>
<accession>A0A2P2EC95</accession>
<dbReference type="PANTHER" id="PTHR43343">
    <property type="entry name" value="PEPTIDASE S12"/>
    <property type="match status" value="1"/>
</dbReference>
<gene>
    <name evidence="4" type="primary">degP_3</name>
    <name evidence="4" type="ORF">PbB2_02388</name>
</gene>
<dbReference type="InterPro" id="IPR036034">
    <property type="entry name" value="PDZ_sf"/>
</dbReference>
<evidence type="ECO:0000313" key="5">
    <source>
        <dbReference type="Proteomes" id="UP000245086"/>
    </source>
</evidence>
<reference evidence="4 5" key="1">
    <citation type="journal article" date="2018" name="Genome Announc.">
        <title>Draft Genome Sequence of "Candidatus Phycosocius bacilliformis," an Alphaproteobacterial Ectosymbiont of the Hydrocarbon-Producing Green Alga Botryococcus braunii.</title>
        <authorList>
            <person name="Tanabe Y."/>
            <person name="Yamaguchi H."/>
            <person name="Watanabe M.M."/>
        </authorList>
    </citation>
    <scope>NUCLEOTIDE SEQUENCE [LARGE SCALE GENOMIC DNA]</scope>
    <source>
        <strain evidence="4 5">BOTRYCO-2</strain>
    </source>
</reference>
<dbReference type="PROSITE" id="PS50106">
    <property type="entry name" value="PDZ"/>
    <property type="match status" value="1"/>
</dbReference>
<protein>
    <submittedName>
        <fullName evidence="4">Periplasmic serine endoprotease DegP</fullName>
        <ecNumber evidence="4">3.4.21.107</ecNumber>
    </submittedName>
</protein>
<dbReference type="SUPFAM" id="SSF50494">
    <property type="entry name" value="Trypsin-like serine proteases"/>
    <property type="match status" value="1"/>
</dbReference>
<keyword evidence="1 4" id="KW-0645">Protease</keyword>
<dbReference type="GO" id="GO:0004252">
    <property type="term" value="F:serine-type endopeptidase activity"/>
    <property type="evidence" value="ECO:0007669"/>
    <property type="project" value="InterPro"/>
</dbReference>
<sequence length="452" mass="46639">MRITHLIAGFWIGVIGFGLVATGPIMAPPVANAGSGFSNGFADLSARLQPAVVGIRAKRLIPGAPRDQIHANAAGSSTGSGFVIDPRGVVVTNNHVIEGNDQFEIILVDGTTLAANLVGRDSETDLAVLRVVGTQRLASVAWGNSDTARVGDWAIAIGSPFGLGNSLSVGVISARNRDLQAGRYDDFLQTDAAINRGNSGGPLFNARGEVIGVNTAIVSPGGTQGGSVGVGFAVPSNLARQVVADILANGSVQRGWIGVRARLLSAAEGGNGQNGVVVADVAPNSPAARAGLRLGDRIQSWNGQPVTDPRALARFVAGTKAGTRVRLQGFRGRQAIFANLVVGQPPAEARPPRGVASPTVTALGLVLRAAAPADRSKLPANVRVVISALDPFGPGKDQIRPGDGLIEVQGRAVTSPQDARAALEAAARKRDAVVVRLYRDGQSIYRALRPTR</sequence>
<dbReference type="EC" id="3.4.21.107" evidence="4"/>
<dbReference type="EMBL" id="BFBR01000007">
    <property type="protein sequence ID" value="GBF58700.1"/>
    <property type="molecule type" value="Genomic_DNA"/>
</dbReference>
<organism evidence="4 5">
    <name type="scientific">Candidatus Phycosocius bacilliformis</name>
    <dbReference type="NCBI Taxonomy" id="1445552"/>
    <lineage>
        <taxon>Bacteria</taxon>
        <taxon>Pseudomonadati</taxon>
        <taxon>Pseudomonadota</taxon>
        <taxon>Alphaproteobacteria</taxon>
        <taxon>Caulobacterales</taxon>
        <taxon>Caulobacterales incertae sedis</taxon>
        <taxon>Candidatus Phycosocius</taxon>
    </lineage>
</organism>
<dbReference type="SMART" id="SM00228">
    <property type="entry name" value="PDZ"/>
    <property type="match status" value="2"/>
</dbReference>
<name>A0A2P2EC95_9PROT</name>
<evidence type="ECO:0000313" key="4">
    <source>
        <dbReference type="EMBL" id="GBF58700.1"/>
    </source>
</evidence>
<dbReference type="InterPro" id="IPR001940">
    <property type="entry name" value="Peptidase_S1C"/>
</dbReference>
<dbReference type="PANTHER" id="PTHR43343:SF3">
    <property type="entry name" value="PROTEASE DO-LIKE 8, CHLOROPLASTIC"/>
    <property type="match status" value="1"/>
</dbReference>
<dbReference type="SUPFAM" id="SSF50156">
    <property type="entry name" value="PDZ domain-like"/>
    <property type="match status" value="2"/>
</dbReference>
<dbReference type="OrthoDB" id="9758917at2"/>
<feature type="domain" description="PDZ" evidence="3">
    <location>
        <begin position="254"/>
        <end position="308"/>
    </location>
</feature>
<dbReference type="Gene3D" id="2.30.42.10">
    <property type="match status" value="2"/>
</dbReference>
<dbReference type="InterPro" id="IPR009003">
    <property type="entry name" value="Peptidase_S1_PA"/>
</dbReference>
<dbReference type="InterPro" id="IPR001478">
    <property type="entry name" value="PDZ"/>
</dbReference>
<evidence type="ECO:0000256" key="1">
    <source>
        <dbReference type="ARBA" id="ARBA00022670"/>
    </source>
</evidence>
<dbReference type="Gene3D" id="2.40.10.120">
    <property type="match status" value="1"/>
</dbReference>
<comment type="caution">
    <text evidence="4">The sequence shown here is derived from an EMBL/GenBank/DDBJ whole genome shotgun (WGS) entry which is preliminary data.</text>
</comment>
<dbReference type="InterPro" id="IPR051201">
    <property type="entry name" value="Chloro_Bact_Ser_Proteases"/>
</dbReference>